<protein>
    <submittedName>
        <fullName evidence="2">Uncharacterized protein</fullName>
    </submittedName>
</protein>
<feature type="transmembrane region" description="Helical" evidence="1">
    <location>
        <begin position="31"/>
        <end position="50"/>
    </location>
</feature>
<evidence type="ECO:0000313" key="3">
    <source>
        <dbReference type="Proteomes" id="UP000094580"/>
    </source>
</evidence>
<proteinExistence type="predicted"/>
<dbReference type="RefSeq" id="WP_069034187.1">
    <property type="nucleotide sequence ID" value="NZ_MDKC01000023.1"/>
</dbReference>
<dbReference type="Proteomes" id="UP000094580">
    <property type="component" value="Unassembled WGS sequence"/>
</dbReference>
<keyword evidence="3" id="KW-1185">Reference proteome</keyword>
<keyword evidence="1" id="KW-0812">Transmembrane</keyword>
<keyword evidence="1" id="KW-1133">Transmembrane helix</keyword>
<name>A0ABX2ZNW8_9BACI</name>
<sequence>MYTFIELLCLIGILFFIIKGINSFFKMNGKSIKNFIITGALFVLFIFTSFTDPSNEAEQIEATEKDTTTKPSKIIYKIEDSKLETGQKEKTKLSKPKNSDNLIKSCKNRVGCKSKSDKVPIQEPKKVKIEKRTYRIVFMIYGLM</sequence>
<evidence type="ECO:0000256" key="1">
    <source>
        <dbReference type="SAM" id="Phobius"/>
    </source>
</evidence>
<reference evidence="2 3" key="1">
    <citation type="submission" date="2016-07" db="EMBL/GenBank/DDBJ databases">
        <authorList>
            <person name="Townsley L."/>
            <person name="Shank E.A."/>
        </authorList>
    </citation>
    <scope>NUCLEOTIDE SEQUENCE [LARGE SCALE GENOMIC DNA]</scope>
    <source>
        <strain evidence="2 3">CH01</strain>
    </source>
</reference>
<feature type="transmembrane region" description="Helical" evidence="1">
    <location>
        <begin position="7"/>
        <end position="25"/>
    </location>
</feature>
<organism evidence="2 3">
    <name type="scientific">Gottfriedia luciferensis</name>
    <dbReference type="NCBI Taxonomy" id="178774"/>
    <lineage>
        <taxon>Bacteria</taxon>
        <taxon>Bacillati</taxon>
        <taxon>Bacillota</taxon>
        <taxon>Bacilli</taxon>
        <taxon>Bacillales</taxon>
        <taxon>Bacillaceae</taxon>
        <taxon>Gottfriedia</taxon>
    </lineage>
</organism>
<accession>A0ABX2ZNW8</accession>
<evidence type="ECO:0000313" key="2">
    <source>
        <dbReference type="EMBL" id="ODG91412.1"/>
    </source>
</evidence>
<gene>
    <name evidence="2" type="ORF">BED47_07060</name>
</gene>
<comment type="caution">
    <text evidence="2">The sequence shown here is derived from an EMBL/GenBank/DDBJ whole genome shotgun (WGS) entry which is preliminary data.</text>
</comment>
<keyword evidence="1" id="KW-0472">Membrane</keyword>
<dbReference type="EMBL" id="MDKC01000023">
    <property type="protein sequence ID" value="ODG91412.1"/>
    <property type="molecule type" value="Genomic_DNA"/>
</dbReference>